<sequence length="404" mass="45312">MEYLTAPGKVRLLVRRNGVLGPTQTYSTSELETALNVLQALPFFPISQKELIIPSIAELCDVVDNDTDTADKRVQPVDFAWIEVECDDDVAIDKVLNLFPIHSSTIEDVRNGTNDREGAEIFPSCGYASISAEARHDTKTSLGDEEYEPVKVCMIAFEQVLLTIFRRPLAWGDELRAQMELILSSSTSYAAPVSISVCSLVSAFVKDYQKETSSLLADVDSVNEIVLQIQPSRCDHLDFMQRIENLRHRLSRVQASFLTKERLIQQLMLPVMRHIFITADPSAASRYQRLLSGLLLSIERLRRGRDVLNLSSMSLVSGVSMRLFQHCYYMDFVTNVMTQMALVTMPIGVIPGVFTMNVQVPFQEAETLLPFFMITLVTVVAFVVGIINPVNTYFRFKPPGALVT</sequence>
<keyword evidence="1" id="KW-1133">Transmembrane helix</keyword>
<proteinExistence type="predicted"/>
<evidence type="ECO:0000313" key="3">
    <source>
        <dbReference type="Proteomes" id="UP000283634"/>
    </source>
</evidence>
<dbReference type="AlphaFoldDB" id="A0A3S5IQJ8"/>
<dbReference type="PANTHER" id="PTHR21535:SF51">
    <property type="entry name" value="MANGANESE RESISTANCE PROTEIN MNR2"/>
    <property type="match status" value="1"/>
</dbReference>
<dbReference type="GO" id="GO:0015095">
    <property type="term" value="F:magnesium ion transmembrane transporter activity"/>
    <property type="evidence" value="ECO:0007669"/>
    <property type="project" value="InterPro"/>
</dbReference>
<feature type="transmembrane region" description="Helical" evidence="1">
    <location>
        <begin position="368"/>
        <end position="387"/>
    </location>
</feature>
<dbReference type="Gene3D" id="3.30.460.20">
    <property type="entry name" value="CorA soluble domain-like"/>
    <property type="match status" value="1"/>
</dbReference>
<dbReference type="VEuPathDB" id="TriTrypDB:TRSC58_01977"/>
<keyword evidence="1" id="KW-0472">Membrane</keyword>
<keyword evidence="1" id="KW-0812">Transmembrane</keyword>
<gene>
    <name evidence="2" type="ORF">TraAM80_07519</name>
</gene>
<dbReference type="InterPro" id="IPR002523">
    <property type="entry name" value="MgTranspt_CorA/ZnTranspt_ZntB"/>
</dbReference>
<reference evidence="2 3" key="1">
    <citation type="journal article" date="2018" name="BMC Genomics">
        <title>Genomic comparison of Trypanosoma conorhini and Trypanosoma rangeli to Trypanosoma cruzi strains of high and low virulence.</title>
        <authorList>
            <person name="Bradwell K.R."/>
            <person name="Koparde V.N."/>
            <person name="Matveyev A.V."/>
            <person name="Serrano M.G."/>
            <person name="Alves J.M."/>
            <person name="Parikh H."/>
            <person name="Huang B."/>
            <person name="Lee V."/>
            <person name="Espinosa-Alvarez O."/>
            <person name="Ortiz P.A."/>
            <person name="Costa-Martins A.G."/>
            <person name="Teixeira M.M."/>
            <person name="Buck G.A."/>
        </authorList>
    </citation>
    <scope>NUCLEOTIDE SEQUENCE [LARGE SCALE GENOMIC DNA]</scope>
    <source>
        <strain evidence="2 3">AM80</strain>
    </source>
</reference>
<evidence type="ECO:0000313" key="2">
    <source>
        <dbReference type="EMBL" id="RNF00672.1"/>
    </source>
</evidence>
<dbReference type="InterPro" id="IPR045861">
    <property type="entry name" value="CorA_cytoplasmic_dom"/>
</dbReference>
<feature type="transmembrane region" description="Helical" evidence="1">
    <location>
        <begin position="336"/>
        <end position="356"/>
    </location>
</feature>
<dbReference type="RefSeq" id="XP_029235899.1">
    <property type="nucleotide sequence ID" value="XM_029384309.1"/>
</dbReference>
<dbReference type="OMA" id="VCMIAFE"/>
<dbReference type="InterPro" id="IPR044089">
    <property type="entry name" value="Alr1-like"/>
</dbReference>
<dbReference type="EMBL" id="MKGL01000313">
    <property type="protein sequence ID" value="RNF00672.1"/>
    <property type="molecule type" value="Genomic_DNA"/>
</dbReference>
<dbReference type="Proteomes" id="UP000283634">
    <property type="component" value="Unassembled WGS sequence"/>
</dbReference>
<name>A0A3S5IQJ8_TRYRA</name>
<dbReference type="PANTHER" id="PTHR21535">
    <property type="entry name" value="MAGNESIUM AND COBALT TRANSPORT PROTEIN/MITOCHONDRIAL IMPORT INNER MEMBRANE TRANSLOCASE SUBUNIT TIM8"/>
    <property type="match status" value="1"/>
</dbReference>
<comment type="caution">
    <text evidence="2">The sequence shown here is derived from an EMBL/GenBank/DDBJ whole genome shotgun (WGS) entry which is preliminary data.</text>
</comment>
<organism evidence="2 3">
    <name type="scientific">Trypanosoma rangeli</name>
    <dbReference type="NCBI Taxonomy" id="5698"/>
    <lineage>
        <taxon>Eukaryota</taxon>
        <taxon>Discoba</taxon>
        <taxon>Euglenozoa</taxon>
        <taxon>Kinetoplastea</taxon>
        <taxon>Metakinetoplastina</taxon>
        <taxon>Trypanosomatida</taxon>
        <taxon>Trypanosomatidae</taxon>
        <taxon>Trypanosoma</taxon>
        <taxon>Herpetosoma</taxon>
    </lineage>
</organism>
<dbReference type="SUPFAM" id="SSF143865">
    <property type="entry name" value="CorA soluble domain-like"/>
    <property type="match status" value="1"/>
</dbReference>
<protein>
    <submittedName>
        <fullName evidence="2">Putative zinc transporter</fullName>
    </submittedName>
</protein>
<keyword evidence="3" id="KW-1185">Reference proteome</keyword>
<dbReference type="GO" id="GO:0016020">
    <property type="term" value="C:membrane"/>
    <property type="evidence" value="ECO:0007669"/>
    <property type="project" value="InterPro"/>
</dbReference>
<dbReference type="OrthoDB" id="29879at2759"/>
<dbReference type="CDD" id="cd12829">
    <property type="entry name" value="Alr1p-like"/>
    <property type="match status" value="1"/>
</dbReference>
<dbReference type="Pfam" id="PF01544">
    <property type="entry name" value="CorA"/>
    <property type="match status" value="1"/>
</dbReference>
<evidence type="ECO:0000256" key="1">
    <source>
        <dbReference type="SAM" id="Phobius"/>
    </source>
</evidence>
<dbReference type="GeneID" id="40331452"/>
<accession>A0A3S5IQJ8</accession>